<evidence type="ECO:0000313" key="2">
    <source>
        <dbReference type="Proteomes" id="UP000806542"/>
    </source>
</evidence>
<dbReference type="RefSeq" id="WP_226393138.1">
    <property type="nucleotide sequence ID" value="NZ_JADCKB010000018.1"/>
</dbReference>
<dbReference type="AlphaFoldDB" id="A0A9D5R8M9"/>
<reference evidence="1" key="1">
    <citation type="submission" date="2020-10" db="EMBL/GenBank/DDBJ databases">
        <title>ChiBAC.</title>
        <authorList>
            <person name="Zenner C."/>
            <person name="Hitch T.C.A."/>
            <person name="Clavel T."/>
        </authorList>
    </citation>
    <scope>NUCLEOTIDE SEQUENCE</scope>
    <source>
        <strain evidence="1">DSM 107454</strain>
    </source>
</reference>
<proteinExistence type="predicted"/>
<dbReference type="EMBL" id="JADCKB010000018">
    <property type="protein sequence ID" value="MBE5040586.1"/>
    <property type="molecule type" value="Genomic_DNA"/>
</dbReference>
<sequence>MKEQYKLNAKCNFIDVADNKKFLISFQKTMLLSLHEDGWLTFAQYTNAIRLLEKKYSM</sequence>
<name>A0A9D5R8M9_9FIRM</name>
<gene>
    <name evidence="1" type="ORF">INF28_08945</name>
</gene>
<accession>A0A9D5R8M9</accession>
<evidence type="ECO:0000313" key="1">
    <source>
        <dbReference type="EMBL" id="MBE5040586.1"/>
    </source>
</evidence>
<comment type="caution">
    <text evidence="1">The sequence shown here is derived from an EMBL/GenBank/DDBJ whole genome shotgun (WGS) entry which is preliminary data.</text>
</comment>
<protein>
    <submittedName>
        <fullName evidence="1">Uncharacterized protein</fullName>
    </submittedName>
</protein>
<keyword evidence="2" id="KW-1185">Reference proteome</keyword>
<dbReference type="Proteomes" id="UP000806542">
    <property type="component" value="Unassembled WGS sequence"/>
</dbReference>
<organism evidence="1 2">
    <name type="scientific">Ructibacterium gallinarum</name>
    <dbReference type="NCBI Taxonomy" id="2779355"/>
    <lineage>
        <taxon>Bacteria</taxon>
        <taxon>Bacillati</taxon>
        <taxon>Bacillota</taxon>
        <taxon>Clostridia</taxon>
        <taxon>Eubacteriales</taxon>
        <taxon>Oscillospiraceae</taxon>
        <taxon>Ructibacterium</taxon>
    </lineage>
</organism>